<dbReference type="KEGG" id="cmb:CSW64_09590"/>
<gene>
    <name evidence="2" type="ORF">CSW64_09590</name>
</gene>
<protein>
    <recommendedName>
        <fullName evidence="1">DUF5655 domain-containing protein</fullName>
    </recommendedName>
</protein>
<reference evidence="2 3" key="1">
    <citation type="submission" date="2017-10" db="EMBL/GenBank/DDBJ databases">
        <title>Genome sequence of Caulobacter mirabilis FWC38.</title>
        <authorList>
            <person name="Fiebig A."/>
            <person name="Crosson S."/>
        </authorList>
    </citation>
    <scope>NUCLEOTIDE SEQUENCE [LARGE SCALE GENOMIC DNA]</scope>
    <source>
        <strain evidence="2 3">FWC 38</strain>
    </source>
</reference>
<dbReference type="EMBL" id="CP024201">
    <property type="protein sequence ID" value="ATQ42642.1"/>
    <property type="molecule type" value="Genomic_DNA"/>
</dbReference>
<name>A0A2D2AXB8_9CAUL</name>
<evidence type="ECO:0000313" key="2">
    <source>
        <dbReference type="EMBL" id="ATQ42642.1"/>
    </source>
</evidence>
<evidence type="ECO:0000259" key="1">
    <source>
        <dbReference type="Pfam" id="PF18899"/>
    </source>
</evidence>
<proteinExistence type="predicted"/>
<feature type="domain" description="DUF5655" evidence="1">
    <location>
        <begin position="88"/>
        <end position="188"/>
    </location>
</feature>
<dbReference type="RefSeq" id="WP_099621896.1">
    <property type="nucleotide sequence ID" value="NZ_CP024201.1"/>
</dbReference>
<dbReference type="AlphaFoldDB" id="A0A2D2AXB8"/>
<organism evidence="2 3">
    <name type="scientific">Caulobacter mirabilis</name>
    <dbReference type="NCBI Taxonomy" id="69666"/>
    <lineage>
        <taxon>Bacteria</taxon>
        <taxon>Pseudomonadati</taxon>
        <taxon>Pseudomonadota</taxon>
        <taxon>Alphaproteobacteria</taxon>
        <taxon>Caulobacterales</taxon>
        <taxon>Caulobacteraceae</taxon>
        <taxon>Caulobacter</taxon>
    </lineage>
</organism>
<sequence>MGEHLTERQKKWFASVQASLERDTGKSLDEWVAIAKTCPETTSGKQATWLREQHGLGINRAAYVLSVAFPSSLGWDDADGLRAALWKDPASAAVFEAVEAAVKAYPGLVTGQRKGFSAWSHEFQFAAVRPIRGGRARLGLAVAPAADPRLEPAGKEGWSERLKAAVTLESPDQVDAALKALLKQAWDNS</sequence>
<dbReference type="InterPro" id="IPR043714">
    <property type="entry name" value="DUF5655"/>
</dbReference>
<accession>A0A2D2AXB8</accession>
<dbReference type="Pfam" id="PF18899">
    <property type="entry name" value="DUF5655"/>
    <property type="match status" value="1"/>
</dbReference>
<dbReference type="InterPro" id="IPR025629">
    <property type="entry name" value="DUF4287"/>
</dbReference>
<dbReference type="OrthoDB" id="7172953at2"/>
<dbReference type="Pfam" id="PF14117">
    <property type="entry name" value="DUF4287"/>
    <property type="match status" value="1"/>
</dbReference>
<keyword evidence="3" id="KW-1185">Reference proteome</keyword>
<dbReference type="Proteomes" id="UP000228945">
    <property type="component" value="Chromosome"/>
</dbReference>
<evidence type="ECO:0000313" key="3">
    <source>
        <dbReference type="Proteomes" id="UP000228945"/>
    </source>
</evidence>